<dbReference type="Proteomes" id="UP001171620">
    <property type="component" value="Unassembled WGS sequence"/>
</dbReference>
<dbReference type="InterPro" id="IPR051199">
    <property type="entry name" value="LPS_LOS_Heptosyltrfase"/>
</dbReference>
<dbReference type="GO" id="GO:0005829">
    <property type="term" value="C:cytosol"/>
    <property type="evidence" value="ECO:0007669"/>
    <property type="project" value="TreeGrafter"/>
</dbReference>
<protein>
    <submittedName>
        <fullName evidence="3">Glycosyltransferase family 9 protein</fullName>
        <ecNumber evidence="3">2.4.-.-</ecNumber>
    </submittedName>
</protein>
<keyword evidence="1 3" id="KW-0328">Glycosyltransferase</keyword>
<accession>A0AAW7T2N7</accession>
<dbReference type="PANTHER" id="PTHR30160:SF1">
    <property type="entry name" value="LIPOPOLYSACCHARIDE 1,2-N-ACETYLGLUCOSAMINETRANSFERASE-RELATED"/>
    <property type="match status" value="1"/>
</dbReference>
<reference evidence="3" key="1">
    <citation type="submission" date="2023-07" db="EMBL/GenBank/DDBJ databases">
        <title>A collection of bacterial strains from the Burkholderia cepacia Research Laboratory and Repository.</title>
        <authorList>
            <person name="Lipuma J."/>
            <person name="Spilker T."/>
            <person name="Caverly L."/>
        </authorList>
    </citation>
    <scope>NUCLEOTIDE SEQUENCE</scope>
    <source>
        <strain evidence="3">AU44268</strain>
    </source>
</reference>
<evidence type="ECO:0000256" key="1">
    <source>
        <dbReference type="ARBA" id="ARBA00022676"/>
    </source>
</evidence>
<keyword evidence="2 3" id="KW-0808">Transferase</keyword>
<dbReference type="AlphaFoldDB" id="A0AAW7T2N7"/>
<evidence type="ECO:0000313" key="4">
    <source>
        <dbReference type="Proteomes" id="UP001171620"/>
    </source>
</evidence>
<dbReference type="GO" id="GO:0009244">
    <property type="term" value="P:lipopolysaccharide core region biosynthetic process"/>
    <property type="evidence" value="ECO:0007669"/>
    <property type="project" value="TreeGrafter"/>
</dbReference>
<proteinExistence type="predicted"/>
<dbReference type="InterPro" id="IPR002201">
    <property type="entry name" value="Glyco_trans_9"/>
</dbReference>
<name>A0AAW7T2N7_BURVI</name>
<dbReference type="EC" id="2.4.-.-" evidence="3"/>
<gene>
    <name evidence="3" type="ORF">QZM33_15640</name>
</gene>
<dbReference type="RefSeq" id="WP_301788593.1">
    <property type="nucleotide sequence ID" value="NZ_JAUJRV010000011.1"/>
</dbReference>
<comment type="caution">
    <text evidence="3">The sequence shown here is derived from an EMBL/GenBank/DDBJ whole genome shotgun (WGS) entry which is preliminary data.</text>
</comment>
<dbReference type="PANTHER" id="PTHR30160">
    <property type="entry name" value="TETRAACYLDISACCHARIDE 4'-KINASE-RELATED"/>
    <property type="match status" value="1"/>
</dbReference>
<organism evidence="3 4">
    <name type="scientific">Burkholderia vietnamiensis</name>
    <dbReference type="NCBI Taxonomy" id="60552"/>
    <lineage>
        <taxon>Bacteria</taxon>
        <taxon>Pseudomonadati</taxon>
        <taxon>Pseudomonadota</taxon>
        <taxon>Betaproteobacteria</taxon>
        <taxon>Burkholderiales</taxon>
        <taxon>Burkholderiaceae</taxon>
        <taxon>Burkholderia</taxon>
        <taxon>Burkholderia cepacia complex</taxon>
    </lineage>
</organism>
<dbReference type="SUPFAM" id="SSF53756">
    <property type="entry name" value="UDP-Glycosyltransferase/glycogen phosphorylase"/>
    <property type="match status" value="1"/>
</dbReference>
<evidence type="ECO:0000256" key="2">
    <source>
        <dbReference type="ARBA" id="ARBA00022679"/>
    </source>
</evidence>
<sequence>MTHDSASSSGPTRIAVFRALQLGDMLCAVPALRALRRGEPEARITLIGLPWAREFASRFSDYIDNFIAFPGAPGLAEQPAADAAAREAFVAECRARDFDLAIQLHGSGAHTNAIVASLGAARTAGFVPADGGTTALDCSIVWRDDEPEVTRYLSLMRKLGYRDWGDYLEFPLGGLDYALWHVLRDEHALEPGRYVVVHPGARMASRRWPVERFARTARELADDGWQIVLTGTRAELALANAFAEQLARPCVNLCGRTPLGAMAALIARARLLLCNDTGVSHVAAALGTPSVVVACGSDTARWAPLDAERHRVLASYPACRPCMFDTCPYGHECAIAIGVDDVIHQAGTLLAQERRHVT</sequence>
<dbReference type="CDD" id="cd03789">
    <property type="entry name" value="GT9_LPS_heptosyltransferase"/>
    <property type="match status" value="1"/>
</dbReference>
<evidence type="ECO:0000313" key="3">
    <source>
        <dbReference type="EMBL" id="MDN7796369.1"/>
    </source>
</evidence>
<dbReference type="Pfam" id="PF01075">
    <property type="entry name" value="Glyco_transf_9"/>
    <property type="match status" value="1"/>
</dbReference>
<dbReference type="Gene3D" id="3.40.50.2000">
    <property type="entry name" value="Glycogen Phosphorylase B"/>
    <property type="match status" value="2"/>
</dbReference>
<dbReference type="GO" id="GO:0008713">
    <property type="term" value="F:ADP-heptose-lipopolysaccharide heptosyltransferase activity"/>
    <property type="evidence" value="ECO:0007669"/>
    <property type="project" value="TreeGrafter"/>
</dbReference>
<dbReference type="EMBL" id="JAUJRV010000011">
    <property type="protein sequence ID" value="MDN7796369.1"/>
    <property type="molecule type" value="Genomic_DNA"/>
</dbReference>